<keyword evidence="2" id="KW-0548">Nucleotidyltransferase</keyword>
<name>A0A4R1MWY0_9FIRM</name>
<dbReference type="Pfam" id="PF12804">
    <property type="entry name" value="NTP_transf_3"/>
    <property type="match status" value="1"/>
</dbReference>
<evidence type="ECO:0000313" key="3">
    <source>
        <dbReference type="Proteomes" id="UP000294545"/>
    </source>
</evidence>
<reference evidence="2 3" key="1">
    <citation type="submission" date="2019-03" db="EMBL/GenBank/DDBJ databases">
        <title>Genomic Encyclopedia of Type Strains, Phase IV (KMG-IV): sequencing the most valuable type-strain genomes for metagenomic binning, comparative biology and taxonomic classification.</title>
        <authorList>
            <person name="Goeker M."/>
        </authorList>
    </citation>
    <scope>NUCLEOTIDE SEQUENCE [LARGE SCALE GENOMIC DNA]</scope>
    <source>
        <strain evidence="2 3">DSM 24176</strain>
    </source>
</reference>
<dbReference type="CDD" id="cd04182">
    <property type="entry name" value="GT_2_like_f"/>
    <property type="match status" value="1"/>
</dbReference>
<dbReference type="AlphaFoldDB" id="A0A4R1MWY0"/>
<evidence type="ECO:0000259" key="1">
    <source>
        <dbReference type="Pfam" id="PF12804"/>
    </source>
</evidence>
<dbReference type="InterPro" id="IPR029044">
    <property type="entry name" value="Nucleotide-diphossugar_trans"/>
</dbReference>
<sequence>MAIEGVILAAGFSSRANAFKMALDFDGRSILQRNIESMYPYCQRMIVVGGYKIDKIKDLTASYNKVEVVFNTDYEKGMFSSVKKGVACVKAEKFFFTPGDYPLITDSILQGLLNAQGQVIIPMFQGRKGHPIMMTKEMIPKILKEPVESNLKVCLQKESITLVEVQEKGILLDVDTMEDYHKAKAYYNKKKNKH</sequence>
<dbReference type="EMBL" id="SMGQ01000011">
    <property type="protein sequence ID" value="TCK97747.1"/>
    <property type="molecule type" value="Genomic_DNA"/>
</dbReference>
<dbReference type="SUPFAM" id="SSF53448">
    <property type="entry name" value="Nucleotide-diphospho-sugar transferases"/>
    <property type="match status" value="1"/>
</dbReference>
<organism evidence="2 3">
    <name type="scientific">Natranaerovirga hydrolytica</name>
    <dbReference type="NCBI Taxonomy" id="680378"/>
    <lineage>
        <taxon>Bacteria</taxon>
        <taxon>Bacillati</taxon>
        <taxon>Bacillota</taxon>
        <taxon>Clostridia</taxon>
        <taxon>Lachnospirales</taxon>
        <taxon>Natranaerovirgaceae</taxon>
        <taxon>Natranaerovirga</taxon>
    </lineage>
</organism>
<dbReference type="InterPro" id="IPR025877">
    <property type="entry name" value="MobA-like_NTP_Trfase"/>
</dbReference>
<dbReference type="GO" id="GO:0016779">
    <property type="term" value="F:nucleotidyltransferase activity"/>
    <property type="evidence" value="ECO:0007669"/>
    <property type="project" value="UniProtKB-KW"/>
</dbReference>
<dbReference type="PANTHER" id="PTHR43777:SF1">
    <property type="entry name" value="MOLYBDENUM COFACTOR CYTIDYLYLTRANSFERASE"/>
    <property type="match status" value="1"/>
</dbReference>
<protein>
    <submittedName>
        <fullName evidence="2">Molybdenum cofactor cytidylyltransferase</fullName>
    </submittedName>
</protein>
<keyword evidence="3" id="KW-1185">Reference proteome</keyword>
<feature type="domain" description="MobA-like NTP transferase" evidence="1">
    <location>
        <begin position="5"/>
        <end position="147"/>
    </location>
</feature>
<accession>A0A4R1MWY0</accession>
<dbReference type="Gene3D" id="3.90.550.10">
    <property type="entry name" value="Spore Coat Polysaccharide Biosynthesis Protein SpsA, Chain A"/>
    <property type="match status" value="1"/>
</dbReference>
<comment type="caution">
    <text evidence="2">The sequence shown here is derived from an EMBL/GenBank/DDBJ whole genome shotgun (WGS) entry which is preliminary data.</text>
</comment>
<evidence type="ECO:0000313" key="2">
    <source>
        <dbReference type="EMBL" id="TCK97747.1"/>
    </source>
</evidence>
<proteinExistence type="predicted"/>
<dbReference type="RefSeq" id="WP_132279030.1">
    <property type="nucleotide sequence ID" value="NZ_SMGQ01000011.1"/>
</dbReference>
<gene>
    <name evidence="2" type="ORF">EDC19_0149</name>
</gene>
<dbReference type="Proteomes" id="UP000294545">
    <property type="component" value="Unassembled WGS sequence"/>
</dbReference>
<keyword evidence="2" id="KW-0808">Transferase</keyword>
<dbReference type="OrthoDB" id="285216at2"/>
<dbReference type="PANTHER" id="PTHR43777">
    <property type="entry name" value="MOLYBDENUM COFACTOR CYTIDYLYLTRANSFERASE"/>
    <property type="match status" value="1"/>
</dbReference>